<dbReference type="EMBL" id="CP018099">
    <property type="protein sequence ID" value="APF17882.1"/>
    <property type="molecule type" value="Genomic_DNA"/>
</dbReference>
<dbReference type="RefSeq" id="WP_169313647.1">
    <property type="nucleotide sequence ID" value="NZ_CM001402.1"/>
</dbReference>
<dbReference type="Proteomes" id="UP000183868">
    <property type="component" value="Chromosome"/>
</dbReference>
<accession>A0A1J1C7B6</accession>
<name>A0A1J1C7B6_CALAY</name>
<protein>
    <submittedName>
        <fullName evidence="1">Uncharacterized protein</fullName>
    </submittedName>
</protein>
<evidence type="ECO:0000313" key="1">
    <source>
        <dbReference type="EMBL" id="APF17882.1"/>
    </source>
</evidence>
<dbReference type="AlphaFoldDB" id="A0A1J1C7B6"/>
<dbReference type="KEGG" id="caby:Cabys_1133"/>
<sequence length="56" mass="6568">MVEWLNGNCPRSAFISPRLLAWEGWQAVKASLVEWLIRILPLEDLMEKRLKLSVLF</sequence>
<gene>
    <name evidence="1" type="ORF">Cabys_1133</name>
</gene>
<organism evidence="1 2">
    <name type="scientific">Caldithrix abyssi DSM 13497</name>
    <dbReference type="NCBI Taxonomy" id="880073"/>
    <lineage>
        <taxon>Bacteria</taxon>
        <taxon>Pseudomonadati</taxon>
        <taxon>Calditrichota</taxon>
        <taxon>Calditrichia</taxon>
        <taxon>Calditrichales</taxon>
        <taxon>Calditrichaceae</taxon>
        <taxon>Caldithrix</taxon>
    </lineage>
</organism>
<evidence type="ECO:0000313" key="2">
    <source>
        <dbReference type="Proteomes" id="UP000183868"/>
    </source>
</evidence>
<reference evidence="1 2" key="1">
    <citation type="submission" date="2016-11" db="EMBL/GenBank/DDBJ databases">
        <title>Genomic analysis of Caldithrix abyssi and proposal of a novel bacterial phylum Caldithrichaeota.</title>
        <authorList>
            <person name="Kublanov I."/>
            <person name="Sigalova O."/>
            <person name="Gavrilov S."/>
            <person name="Lebedinsky A."/>
            <person name="Ivanova N."/>
            <person name="Daum C."/>
            <person name="Reddy T."/>
            <person name="Klenk H.P."/>
            <person name="Goker M."/>
            <person name="Reva O."/>
            <person name="Miroshnichenko M."/>
            <person name="Kyprides N."/>
            <person name="Woyke T."/>
            <person name="Gelfand M."/>
        </authorList>
    </citation>
    <scope>NUCLEOTIDE SEQUENCE [LARGE SCALE GENOMIC DNA]</scope>
    <source>
        <strain evidence="1 2">LF13</strain>
    </source>
</reference>
<proteinExistence type="predicted"/>